<feature type="transmembrane region" description="Helical" evidence="1">
    <location>
        <begin position="53"/>
        <end position="74"/>
    </location>
</feature>
<proteinExistence type="predicted"/>
<accession>A0A6C0AKN9</accession>
<evidence type="ECO:0000313" key="2">
    <source>
        <dbReference type="EMBL" id="QHS80358.1"/>
    </source>
</evidence>
<feature type="transmembrane region" description="Helical" evidence="1">
    <location>
        <begin position="94"/>
        <end position="114"/>
    </location>
</feature>
<dbReference type="EMBL" id="MN740678">
    <property type="protein sequence ID" value="QHS80358.1"/>
    <property type="molecule type" value="Genomic_DNA"/>
</dbReference>
<organism evidence="2">
    <name type="scientific">viral metagenome</name>
    <dbReference type="NCBI Taxonomy" id="1070528"/>
    <lineage>
        <taxon>unclassified sequences</taxon>
        <taxon>metagenomes</taxon>
        <taxon>organismal metagenomes</taxon>
    </lineage>
</organism>
<name>A0A6C0AKN9_9ZZZZ</name>
<evidence type="ECO:0000256" key="1">
    <source>
        <dbReference type="SAM" id="Phobius"/>
    </source>
</evidence>
<protein>
    <submittedName>
        <fullName evidence="2">Uncharacterized protein</fullName>
    </submittedName>
</protein>
<keyword evidence="1" id="KW-0472">Membrane</keyword>
<keyword evidence="1" id="KW-0812">Transmembrane</keyword>
<keyword evidence="1" id="KW-1133">Transmembrane helix</keyword>
<feature type="transmembrane region" description="Helical" evidence="1">
    <location>
        <begin position="12"/>
        <end position="32"/>
    </location>
</feature>
<feature type="transmembrane region" description="Helical" evidence="1">
    <location>
        <begin position="211"/>
        <end position="235"/>
    </location>
</feature>
<reference evidence="2" key="1">
    <citation type="journal article" date="2020" name="Nature">
        <title>Giant virus diversity and host interactions through global metagenomics.</title>
        <authorList>
            <person name="Schulz F."/>
            <person name="Roux S."/>
            <person name="Paez-Espino D."/>
            <person name="Jungbluth S."/>
            <person name="Walsh D.A."/>
            <person name="Denef V.J."/>
            <person name="McMahon K.D."/>
            <person name="Konstantinidis K.T."/>
            <person name="Eloe-Fadrosh E.A."/>
            <person name="Kyrpides N.C."/>
            <person name="Woyke T."/>
        </authorList>
    </citation>
    <scope>NUCLEOTIDE SEQUENCE</scope>
    <source>
        <strain evidence="2">GVMAG-S-1039698-54</strain>
    </source>
</reference>
<dbReference type="AlphaFoldDB" id="A0A6C0AKN9"/>
<sequence length="264" mass="30015">MSSEGGETPNVSGSLIIFFWLTFLYFFLRYMIVDKYMPINADGQKTEDGEKKGGLGPLFTIFYFVLIIMSQLFINMKLTQTICGDDVQTSTAMSATIIPNVLILGVVYIMLVLVPGWKAPFSNTFGYFAANLGGIRDVLNTLTNTNFEEKGEGNITLKQNQINIFKSIYKNPSQLINNITPENFHKFLQTMQNIKYFKPSNEHTDKNIKKLYSLVVIKDLVSQFFWYMLAGYLVITTTFDSLINMKCQSSEQRLKELAAKSQVN</sequence>